<dbReference type="EMBL" id="BLXT01007908">
    <property type="protein sequence ID" value="GFO43803.1"/>
    <property type="molecule type" value="Genomic_DNA"/>
</dbReference>
<protein>
    <submittedName>
        <fullName evidence="2">Uncharacterized protein</fullName>
    </submittedName>
</protein>
<sequence length="137" mass="15687">MVIQIALKSYPSATGWKTVAGSLWWLPSRPGLDECKRRSPPPTESFSLRFLLATEPDPGSGAQGDTRHLQTKPHHAPRRTGCASALCSNAPMLCFRNTITRMRYRDEVFTIVFFLLNNVKMEFQTMWSWRLPYVIEL</sequence>
<evidence type="ECO:0000313" key="3">
    <source>
        <dbReference type="Proteomes" id="UP000735302"/>
    </source>
</evidence>
<evidence type="ECO:0000313" key="2">
    <source>
        <dbReference type="EMBL" id="GFO43803.1"/>
    </source>
</evidence>
<name>A0AAV4DHP2_9GAST</name>
<dbReference type="Proteomes" id="UP000735302">
    <property type="component" value="Unassembled WGS sequence"/>
</dbReference>
<keyword evidence="3" id="KW-1185">Reference proteome</keyword>
<gene>
    <name evidence="2" type="ORF">PoB_007030800</name>
</gene>
<evidence type="ECO:0000256" key="1">
    <source>
        <dbReference type="SAM" id="MobiDB-lite"/>
    </source>
</evidence>
<accession>A0AAV4DHP2</accession>
<reference evidence="2 3" key="1">
    <citation type="journal article" date="2021" name="Elife">
        <title>Chloroplast acquisition without the gene transfer in kleptoplastic sea slugs, Plakobranchus ocellatus.</title>
        <authorList>
            <person name="Maeda T."/>
            <person name="Takahashi S."/>
            <person name="Yoshida T."/>
            <person name="Shimamura S."/>
            <person name="Takaki Y."/>
            <person name="Nagai Y."/>
            <person name="Toyoda A."/>
            <person name="Suzuki Y."/>
            <person name="Arimoto A."/>
            <person name="Ishii H."/>
            <person name="Satoh N."/>
            <person name="Nishiyama T."/>
            <person name="Hasebe M."/>
            <person name="Maruyama T."/>
            <person name="Minagawa J."/>
            <person name="Obokata J."/>
            <person name="Shigenobu S."/>
        </authorList>
    </citation>
    <scope>NUCLEOTIDE SEQUENCE [LARGE SCALE GENOMIC DNA]</scope>
</reference>
<comment type="caution">
    <text evidence="2">The sequence shown here is derived from an EMBL/GenBank/DDBJ whole genome shotgun (WGS) entry which is preliminary data.</text>
</comment>
<feature type="region of interest" description="Disordered" evidence="1">
    <location>
        <begin position="54"/>
        <end position="77"/>
    </location>
</feature>
<organism evidence="2 3">
    <name type="scientific">Plakobranchus ocellatus</name>
    <dbReference type="NCBI Taxonomy" id="259542"/>
    <lineage>
        <taxon>Eukaryota</taxon>
        <taxon>Metazoa</taxon>
        <taxon>Spiralia</taxon>
        <taxon>Lophotrochozoa</taxon>
        <taxon>Mollusca</taxon>
        <taxon>Gastropoda</taxon>
        <taxon>Heterobranchia</taxon>
        <taxon>Euthyneura</taxon>
        <taxon>Panpulmonata</taxon>
        <taxon>Sacoglossa</taxon>
        <taxon>Placobranchoidea</taxon>
        <taxon>Plakobranchidae</taxon>
        <taxon>Plakobranchus</taxon>
    </lineage>
</organism>
<dbReference type="AlphaFoldDB" id="A0AAV4DHP2"/>
<proteinExistence type="predicted"/>